<evidence type="ECO:0000313" key="3">
    <source>
        <dbReference type="Proteomes" id="UP000007797"/>
    </source>
</evidence>
<keyword evidence="3" id="KW-1185">Reference proteome</keyword>
<dbReference type="AlphaFoldDB" id="F4Q5T7"/>
<dbReference type="KEGG" id="dfa:DFA_08341"/>
<name>F4Q5T7_CACFS</name>
<dbReference type="SUPFAM" id="SSF52047">
    <property type="entry name" value="RNI-like"/>
    <property type="match status" value="1"/>
</dbReference>
<dbReference type="RefSeq" id="XP_004355830.1">
    <property type="nucleotide sequence ID" value="XM_004355777.1"/>
</dbReference>
<evidence type="ECO:0000256" key="1">
    <source>
        <dbReference type="SAM" id="SignalP"/>
    </source>
</evidence>
<feature type="chain" id="PRO_5003313773" evidence="1">
    <location>
        <begin position="23"/>
        <end position="661"/>
    </location>
</feature>
<dbReference type="EMBL" id="GL883021">
    <property type="protein sequence ID" value="EGG17346.1"/>
    <property type="molecule type" value="Genomic_DNA"/>
</dbReference>
<organism evidence="2 3">
    <name type="scientific">Cavenderia fasciculata</name>
    <name type="common">Slime mold</name>
    <name type="synonym">Dictyostelium fasciculatum</name>
    <dbReference type="NCBI Taxonomy" id="261658"/>
    <lineage>
        <taxon>Eukaryota</taxon>
        <taxon>Amoebozoa</taxon>
        <taxon>Evosea</taxon>
        <taxon>Eumycetozoa</taxon>
        <taxon>Dictyostelia</taxon>
        <taxon>Acytosteliales</taxon>
        <taxon>Cavenderiaceae</taxon>
        <taxon>Cavenderia</taxon>
    </lineage>
</organism>
<feature type="signal peptide" evidence="1">
    <location>
        <begin position="1"/>
        <end position="22"/>
    </location>
</feature>
<protein>
    <submittedName>
        <fullName evidence="2">Uncharacterized protein</fullName>
    </submittedName>
</protein>
<dbReference type="GeneID" id="14869603"/>
<evidence type="ECO:0000313" key="2">
    <source>
        <dbReference type="EMBL" id="EGG17346.1"/>
    </source>
</evidence>
<reference evidence="3" key="1">
    <citation type="journal article" date="2011" name="Genome Res.">
        <title>Phylogeny-wide analysis of social amoeba genomes highlights ancient origins for complex intercellular communication.</title>
        <authorList>
            <person name="Heidel A.J."/>
            <person name="Lawal H.M."/>
            <person name="Felder M."/>
            <person name="Schilde C."/>
            <person name="Helps N.R."/>
            <person name="Tunggal B."/>
            <person name="Rivero F."/>
            <person name="John U."/>
            <person name="Schleicher M."/>
            <person name="Eichinger L."/>
            <person name="Platzer M."/>
            <person name="Noegel A.A."/>
            <person name="Schaap P."/>
            <person name="Gloeckner G."/>
        </authorList>
    </citation>
    <scope>NUCLEOTIDE SEQUENCE [LARGE SCALE GENOMIC DNA]</scope>
    <source>
        <strain evidence="3">SH3</strain>
    </source>
</reference>
<proteinExistence type="predicted"/>
<keyword evidence="1" id="KW-0732">Signal</keyword>
<gene>
    <name evidence="2" type="ORF">DFA_08341</name>
</gene>
<dbReference type="Proteomes" id="UP000007797">
    <property type="component" value="Unassembled WGS sequence"/>
</dbReference>
<accession>F4Q5T7</accession>
<sequence length="661" mass="74704">MKNSSSLLLSLSNLLLLQIISSIQDNASIICLLLTCKKLYINSTRRLVQFKGLRLIDSKGPFIKKGYISEKFIATATQFKLFSFNDILENSISDQQVILPLDEKTKDFKDWIKQRINVNDRVADKDKSNITTALVMYSKASMGTILESLYSIPSIETLLIKDHEDSTDGIGSFVDLDCISLLPNLQRLSVRIDVLNLGHHSTLKSLELDIGSIFSLANLNLLKFTSLTRLKFHNHVMTNIVPGLFPTSLTSLTLRPTEIPPQDTFISLTSLVALKIYLDKERTFVNVPITSEQGQSRPFINLDSLSNLKTLKFIDNNDPSKEDDNNGYCIEMSVPPSLRILYIQSSNLQIPSRCVMPMLEKLDVTAHLLIDERINLVSQCPSIKRLDILDCLGIIPATVKIPDTVVKLLIDKKTKQRDVLTQVVMPPSLTHLSIFGGYEHVQLPDSISTLGYDLNIQTVIPQQLKHLKKLNWGVDTTCDFVFPSSYPPNLETINLYFEKVGLLIETIPPLTKYLSIAMGPEPKRFSNNIPIYSIGSRISDTFISQSHGQWLPLNTTHLNCRLGRGSDSNVAFRLDQVINHTNVRSLFISCSRSCIFYISIQRLDTENRNVLIVETKSLQGGIISQQRKSINNNNQQQQEYDPIYLYLDTSTSPFKFKWRFG</sequence>